<evidence type="ECO:0000313" key="2">
    <source>
        <dbReference type="Proteomes" id="UP000054166"/>
    </source>
</evidence>
<gene>
    <name evidence="1" type="ORF">PILCRDRAFT_821771</name>
</gene>
<dbReference type="InParanoid" id="A0A0C3BVC2"/>
<dbReference type="EMBL" id="KN833000">
    <property type="protein sequence ID" value="KIM81302.1"/>
    <property type="molecule type" value="Genomic_DNA"/>
</dbReference>
<proteinExistence type="predicted"/>
<name>A0A0C3BVC2_PILCF</name>
<accession>A0A0C3BVC2</accession>
<keyword evidence="2" id="KW-1185">Reference proteome</keyword>
<protein>
    <submittedName>
        <fullName evidence="1">Uncharacterized protein</fullName>
    </submittedName>
</protein>
<organism evidence="1 2">
    <name type="scientific">Piloderma croceum (strain F 1598)</name>
    <dbReference type="NCBI Taxonomy" id="765440"/>
    <lineage>
        <taxon>Eukaryota</taxon>
        <taxon>Fungi</taxon>
        <taxon>Dikarya</taxon>
        <taxon>Basidiomycota</taxon>
        <taxon>Agaricomycotina</taxon>
        <taxon>Agaricomycetes</taxon>
        <taxon>Agaricomycetidae</taxon>
        <taxon>Atheliales</taxon>
        <taxon>Atheliaceae</taxon>
        <taxon>Piloderma</taxon>
    </lineage>
</organism>
<reference evidence="1 2" key="1">
    <citation type="submission" date="2014-04" db="EMBL/GenBank/DDBJ databases">
        <authorList>
            <consortium name="DOE Joint Genome Institute"/>
            <person name="Kuo A."/>
            <person name="Tarkka M."/>
            <person name="Buscot F."/>
            <person name="Kohler A."/>
            <person name="Nagy L.G."/>
            <person name="Floudas D."/>
            <person name="Copeland A."/>
            <person name="Barry K.W."/>
            <person name="Cichocki N."/>
            <person name="Veneault-Fourrey C."/>
            <person name="LaButti K."/>
            <person name="Lindquist E.A."/>
            <person name="Lipzen A."/>
            <person name="Lundell T."/>
            <person name="Morin E."/>
            <person name="Murat C."/>
            <person name="Sun H."/>
            <person name="Tunlid A."/>
            <person name="Henrissat B."/>
            <person name="Grigoriev I.V."/>
            <person name="Hibbett D.S."/>
            <person name="Martin F."/>
            <person name="Nordberg H.P."/>
            <person name="Cantor M.N."/>
            <person name="Hua S.X."/>
        </authorList>
    </citation>
    <scope>NUCLEOTIDE SEQUENCE [LARGE SCALE GENOMIC DNA]</scope>
    <source>
        <strain evidence="1 2">F 1598</strain>
    </source>
</reference>
<evidence type="ECO:0000313" key="1">
    <source>
        <dbReference type="EMBL" id="KIM81302.1"/>
    </source>
</evidence>
<reference evidence="2" key="2">
    <citation type="submission" date="2015-01" db="EMBL/GenBank/DDBJ databases">
        <title>Evolutionary Origins and Diversification of the Mycorrhizal Mutualists.</title>
        <authorList>
            <consortium name="DOE Joint Genome Institute"/>
            <consortium name="Mycorrhizal Genomics Consortium"/>
            <person name="Kohler A."/>
            <person name="Kuo A."/>
            <person name="Nagy L.G."/>
            <person name="Floudas D."/>
            <person name="Copeland A."/>
            <person name="Barry K.W."/>
            <person name="Cichocki N."/>
            <person name="Veneault-Fourrey C."/>
            <person name="LaButti K."/>
            <person name="Lindquist E.A."/>
            <person name="Lipzen A."/>
            <person name="Lundell T."/>
            <person name="Morin E."/>
            <person name="Murat C."/>
            <person name="Riley R."/>
            <person name="Ohm R."/>
            <person name="Sun H."/>
            <person name="Tunlid A."/>
            <person name="Henrissat B."/>
            <person name="Grigoriev I.V."/>
            <person name="Hibbett D.S."/>
            <person name="Martin F."/>
        </authorList>
    </citation>
    <scope>NUCLEOTIDE SEQUENCE [LARGE SCALE GENOMIC DNA]</scope>
    <source>
        <strain evidence="2">F 1598</strain>
    </source>
</reference>
<dbReference type="HOGENOM" id="CLU_824166_0_0_1"/>
<sequence>MTPTTPLPTLPCELILDIIEITYDQPMLATLSLVCREVYKRCAPRLWQHPHLRGFTDLATIILAIESKPSLARHIQSVAFMCDADDTKKYREHINSDVECSSYFYELPGNDIEKLRAVWKGREGVDVKKPGNEWRAAELLPQIFLHQLDAHGLPPDRRSYAFSFDAPWRWYESFMNAMLALRLSDPERDVHVMRCFCFEGDTHGSLSSDIFKPTDLHLYGQPSDWTHHESPRNTSTFARFPGIKCIVFSIHTVWDEDDDDHCNIFERCHEYDQYHSTGTLEKVVVRMTPQVSGKVRKTFEEYDWPKGRDIVEFRLWDIVGMVPDEAVAHELRNGTWHDWLDQPGVLGRKLSLADLSDLANTVPPISPGGFPASPSLLHKATPAVATKCACCLPHDPNQSLTPNYVTIRS</sequence>
<dbReference type="Proteomes" id="UP000054166">
    <property type="component" value="Unassembled WGS sequence"/>
</dbReference>
<dbReference type="AlphaFoldDB" id="A0A0C3BVC2"/>